<reference evidence="1 2" key="1">
    <citation type="submission" date="2014-04" db="EMBL/GenBank/DDBJ databases">
        <authorList>
            <consortium name="DOE Joint Genome Institute"/>
            <person name="Kuo A."/>
            <person name="Kohler A."/>
            <person name="Costa M.D."/>
            <person name="Nagy L.G."/>
            <person name="Floudas D."/>
            <person name="Copeland A."/>
            <person name="Barry K.W."/>
            <person name="Cichocki N."/>
            <person name="Veneault-Fourrey C."/>
            <person name="LaButti K."/>
            <person name="Lindquist E.A."/>
            <person name="Lipzen A."/>
            <person name="Lundell T."/>
            <person name="Morin E."/>
            <person name="Murat C."/>
            <person name="Sun H."/>
            <person name="Tunlid A."/>
            <person name="Henrissat B."/>
            <person name="Grigoriev I.V."/>
            <person name="Hibbett D.S."/>
            <person name="Martin F."/>
            <person name="Nordberg H.P."/>
            <person name="Cantor M.N."/>
            <person name="Hua S.X."/>
        </authorList>
    </citation>
    <scope>NUCLEOTIDE SEQUENCE [LARGE SCALE GENOMIC DNA]</scope>
    <source>
        <strain evidence="1 2">441</strain>
    </source>
</reference>
<dbReference type="EMBL" id="KN833960">
    <property type="protein sequence ID" value="KIK14022.1"/>
    <property type="molecule type" value="Genomic_DNA"/>
</dbReference>
<name>A0A0C9YV50_9AGAM</name>
<accession>A0A0C9YV50</accession>
<evidence type="ECO:0000313" key="2">
    <source>
        <dbReference type="Proteomes" id="UP000054018"/>
    </source>
</evidence>
<dbReference type="HOGENOM" id="CLU_117471_1_0_1"/>
<dbReference type="OrthoDB" id="2678497at2759"/>
<feature type="non-terminal residue" evidence="1">
    <location>
        <position position="123"/>
    </location>
</feature>
<dbReference type="AlphaFoldDB" id="A0A0C9YV50"/>
<keyword evidence="2" id="KW-1185">Reference proteome</keyword>
<dbReference type="Proteomes" id="UP000054018">
    <property type="component" value="Unassembled WGS sequence"/>
</dbReference>
<reference evidence="2" key="2">
    <citation type="submission" date="2015-01" db="EMBL/GenBank/DDBJ databases">
        <title>Evolutionary Origins and Diversification of the Mycorrhizal Mutualists.</title>
        <authorList>
            <consortium name="DOE Joint Genome Institute"/>
            <consortium name="Mycorrhizal Genomics Consortium"/>
            <person name="Kohler A."/>
            <person name="Kuo A."/>
            <person name="Nagy L.G."/>
            <person name="Floudas D."/>
            <person name="Copeland A."/>
            <person name="Barry K.W."/>
            <person name="Cichocki N."/>
            <person name="Veneault-Fourrey C."/>
            <person name="LaButti K."/>
            <person name="Lindquist E.A."/>
            <person name="Lipzen A."/>
            <person name="Lundell T."/>
            <person name="Morin E."/>
            <person name="Murat C."/>
            <person name="Riley R."/>
            <person name="Ohm R."/>
            <person name="Sun H."/>
            <person name="Tunlid A."/>
            <person name="Henrissat B."/>
            <person name="Grigoriev I.V."/>
            <person name="Hibbett D.S."/>
            <person name="Martin F."/>
        </authorList>
    </citation>
    <scope>NUCLEOTIDE SEQUENCE [LARGE SCALE GENOMIC DNA]</scope>
    <source>
        <strain evidence="2">441</strain>
    </source>
</reference>
<evidence type="ECO:0000313" key="1">
    <source>
        <dbReference type="EMBL" id="KIK14022.1"/>
    </source>
</evidence>
<organism evidence="1 2">
    <name type="scientific">Pisolithus microcarpus 441</name>
    <dbReference type="NCBI Taxonomy" id="765257"/>
    <lineage>
        <taxon>Eukaryota</taxon>
        <taxon>Fungi</taxon>
        <taxon>Dikarya</taxon>
        <taxon>Basidiomycota</taxon>
        <taxon>Agaricomycotina</taxon>
        <taxon>Agaricomycetes</taxon>
        <taxon>Agaricomycetidae</taxon>
        <taxon>Boletales</taxon>
        <taxon>Sclerodermatineae</taxon>
        <taxon>Pisolithaceae</taxon>
        <taxon>Pisolithus</taxon>
    </lineage>
</organism>
<proteinExistence type="predicted"/>
<sequence>LGQNALVCINWPDGVLLPGQERSSHSKPKGISDLTILECTQIIAAIRDNGPHKLHFKFDPYSKLLLLATGANLQLADLLASKKPVILGTLPLHDSKSSKGKRIFFSGKTDYDGPACLPNPAMS</sequence>
<gene>
    <name evidence="1" type="ORF">PISMIDRAFT_117782</name>
</gene>
<protein>
    <submittedName>
        <fullName evidence="1">Uncharacterized protein</fullName>
    </submittedName>
</protein>